<organism evidence="3 4">
    <name type="scientific">Paenibacillus solanacearum</name>
    <dbReference type="NCBI Taxonomy" id="2048548"/>
    <lineage>
        <taxon>Bacteria</taxon>
        <taxon>Bacillati</taxon>
        <taxon>Bacillota</taxon>
        <taxon>Bacilli</taxon>
        <taxon>Bacillales</taxon>
        <taxon>Paenibacillaceae</taxon>
        <taxon>Paenibacillus</taxon>
    </lineage>
</organism>
<name>A0A916KB35_9BACL</name>
<gene>
    <name evidence="3" type="ORF">PAESOLCIP111_06671</name>
</gene>
<feature type="domain" description="EVE" evidence="2">
    <location>
        <begin position="119"/>
        <end position="259"/>
    </location>
</feature>
<accession>A0A916KB35</accession>
<dbReference type="InterPro" id="IPR002740">
    <property type="entry name" value="EVE_domain"/>
</dbReference>
<evidence type="ECO:0008006" key="5">
    <source>
        <dbReference type="Google" id="ProtNLM"/>
    </source>
</evidence>
<dbReference type="EMBL" id="CAJVAS010000082">
    <property type="protein sequence ID" value="CAG7652918.1"/>
    <property type="molecule type" value="Genomic_DNA"/>
</dbReference>
<protein>
    <recommendedName>
        <fullName evidence="5">HNH domain-containing protein</fullName>
    </recommendedName>
</protein>
<dbReference type="Pfam" id="PF01878">
    <property type="entry name" value="EVE"/>
    <property type="match status" value="1"/>
</dbReference>
<evidence type="ECO:0000313" key="3">
    <source>
        <dbReference type="EMBL" id="CAG7652918.1"/>
    </source>
</evidence>
<evidence type="ECO:0000259" key="1">
    <source>
        <dbReference type="Pfam" id="PF01844"/>
    </source>
</evidence>
<keyword evidence="4" id="KW-1185">Reference proteome</keyword>
<reference evidence="3" key="1">
    <citation type="submission" date="2021-06" db="EMBL/GenBank/DDBJ databases">
        <authorList>
            <person name="Criscuolo A."/>
        </authorList>
    </citation>
    <scope>NUCLEOTIDE SEQUENCE</scope>
    <source>
        <strain evidence="3">CIP111600</strain>
    </source>
</reference>
<dbReference type="InterPro" id="IPR002711">
    <property type="entry name" value="HNH"/>
</dbReference>
<proteinExistence type="predicted"/>
<dbReference type="Proteomes" id="UP000693672">
    <property type="component" value="Unassembled WGS sequence"/>
</dbReference>
<dbReference type="Pfam" id="PF01844">
    <property type="entry name" value="HNH"/>
    <property type="match status" value="1"/>
</dbReference>
<sequence>MKPFKNVWDDILAALESNDHVVRTLVQGKKNIVNSITEDGLLVTTKSAPQFVSKDWIQDAWNALNEKKSLTAEDIPGHGRHRSSFIMALLSLLSYIDVSKDPVATLFLKDLDISYSNTTWIFQGNPKKFNIEGYISKNKYIWWSIRQKQFEKEIRIGDEVFLWRAEAGQQGSGGVIARGTVIGLPILRTDEESKEYWYSNDWSVPGIRVPIELHEVKVTSGFIPRNELVTHNSLKNLLILRMATQTNYKLEDLHAREIRSLWGVPDIQYQIDEEEANLFPEGKRVFRQHRVIERNPYLIKAAKEYHKKRMNGELKCMVCDFSFAEKYGAIGEDFIEGHHTKPISEIEGEYNATVEDIALVCSNCHRMLHRKRPWLSMSDLKNLICRKEV</sequence>
<dbReference type="CDD" id="cd00085">
    <property type="entry name" value="HNHc"/>
    <property type="match status" value="1"/>
</dbReference>
<dbReference type="GO" id="GO:0004519">
    <property type="term" value="F:endonuclease activity"/>
    <property type="evidence" value="ECO:0007669"/>
    <property type="project" value="InterPro"/>
</dbReference>
<dbReference type="GO" id="GO:0003676">
    <property type="term" value="F:nucleic acid binding"/>
    <property type="evidence" value="ECO:0007669"/>
    <property type="project" value="InterPro"/>
</dbReference>
<feature type="domain" description="HNH" evidence="1">
    <location>
        <begin position="316"/>
        <end position="370"/>
    </location>
</feature>
<dbReference type="GO" id="GO:0008270">
    <property type="term" value="F:zinc ion binding"/>
    <property type="evidence" value="ECO:0007669"/>
    <property type="project" value="InterPro"/>
</dbReference>
<evidence type="ECO:0000313" key="4">
    <source>
        <dbReference type="Proteomes" id="UP000693672"/>
    </source>
</evidence>
<evidence type="ECO:0000259" key="2">
    <source>
        <dbReference type="Pfam" id="PF01878"/>
    </source>
</evidence>
<dbReference type="AlphaFoldDB" id="A0A916KB35"/>
<comment type="caution">
    <text evidence="3">The sequence shown here is derived from an EMBL/GenBank/DDBJ whole genome shotgun (WGS) entry which is preliminary data.</text>
</comment>
<dbReference type="InterPro" id="IPR003615">
    <property type="entry name" value="HNH_nuc"/>
</dbReference>
<dbReference type="RefSeq" id="WP_246627761.1">
    <property type="nucleotide sequence ID" value="NZ_CAJVAS010000082.1"/>
</dbReference>